<protein>
    <submittedName>
        <fullName evidence="1">Uncharacterized protein</fullName>
    </submittedName>
</protein>
<dbReference type="Proteomes" id="UP000784294">
    <property type="component" value="Unassembled WGS sequence"/>
</dbReference>
<sequence>MSPLKPTAPCGAWMITSNVGRIKQFFNFVNQINGKIKFMMKIEEGERLPFLDVEVIRSNGTLKKKLCRKSASSELALCETVCAHCVGLGCRIALPLSSLRSDSTIRPSIPVGAHNPDTATCVTPDLEDLPYLANIHTFMNTGLDIPTHKSQATLMTQTGPLLPGGLAWQCSNLTCAWHSRRLLATENMADKLSRWPSILRRQDSTASWEASEII</sequence>
<proteinExistence type="predicted"/>
<comment type="caution">
    <text evidence="1">The sequence shown here is derived from an EMBL/GenBank/DDBJ whole genome shotgun (WGS) entry which is preliminary data.</text>
</comment>
<evidence type="ECO:0000313" key="2">
    <source>
        <dbReference type="Proteomes" id="UP000784294"/>
    </source>
</evidence>
<organism evidence="1 2">
    <name type="scientific">Protopolystoma xenopodis</name>
    <dbReference type="NCBI Taxonomy" id="117903"/>
    <lineage>
        <taxon>Eukaryota</taxon>
        <taxon>Metazoa</taxon>
        <taxon>Spiralia</taxon>
        <taxon>Lophotrochozoa</taxon>
        <taxon>Platyhelminthes</taxon>
        <taxon>Monogenea</taxon>
        <taxon>Polyopisthocotylea</taxon>
        <taxon>Polystomatidea</taxon>
        <taxon>Polystomatidae</taxon>
        <taxon>Protopolystoma</taxon>
    </lineage>
</organism>
<gene>
    <name evidence="1" type="ORF">PXEA_LOCUS7997</name>
</gene>
<accession>A0A3S5FCT4</accession>
<evidence type="ECO:0000313" key="1">
    <source>
        <dbReference type="EMBL" id="VEL14557.1"/>
    </source>
</evidence>
<name>A0A3S5FCT4_9PLAT</name>
<dbReference type="AlphaFoldDB" id="A0A3S5FCT4"/>
<keyword evidence="2" id="KW-1185">Reference proteome</keyword>
<dbReference type="EMBL" id="CAAALY010021592">
    <property type="protein sequence ID" value="VEL14557.1"/>
    <property type="molecule type" value="Genomic_DNA"/>
</dbReference>
<reference evidence="1" key="1">
    <citation type="submission" date="2018-11" db="EMBL/GenBank/DDBJ databases">
        <authorList>
            <consortium name="Pathogen Informatics"/>
        </authorList>
    </citation>
    <scope>NUCLEOTIDE SEQUENCE</scope>
</reference>